<gene>
    <name evidence="7" type="primary">ybeY</name>
    <name evidence="8" type="ORF">A2Z00_02690</name>
</gene>
<dbReference type="AlphaFoldDB" id="A0A1F5ZGS8"/>
<dbReference type="GO" id="GO:0005737">
    <property type="term" value="C:cytoplasm"/>
    <property type="evidence" value="ECO:0007669"/>
    <property type="project" value="UniProtKB-SubCell"/>
</dbReference>
<accession>A0A1F5ZGS8</accession>
<dbReference type="PANTHER" id="PTHR46986:SF1">
    <property type="entry name" value="ENDORIBONUCLEASE YBEY, CHLOROPLASTIC"/>
    <property type="match status" value="1"/>
</dbReference>
<dbReference type="InterPro" id="IPR002036">
    <property type="entry name" value="YbeY"/>
</dbReference>
<dbReference type="Gene3D" id="3.40.390.30">
    <property type="entry name" value="Metalloproteases ('zincins'), catalytic domain"/>
    <property type="match status" value="1"/>
</dbReference>
<dbReference type="SUPFAM" id="SSF55486">
    <property type="entry name" value="Metalloproteases ('zincins'), catalytic domain"/>
    <property type="match status" value="1"/>
</dbReference>
<dbReference type="NCBIfam" id="TIGR00043">
    <property type="entry name" value="rRNA maturation RNase YbeY"/>
    <property type="match status" value="1"/>
</dbReference>
<evidence type="ECO:0000313" key="9">
    <source>
        <dbReference type="Proteomes" id="UP000177268"/>
    </source>
</evidence>
<comment type="cofactor">
    <cofactor evidence="7">
        <name>Zn(2+)</name>
        <dbReference type="ChEBI" id="CHEBI:29105"/>
    </cofactor>
    <text evidence="7">Binds 1 zinc ion.</text>
</comment>
<keyword evidence="7" id="KW-0698">rRNA processing</keyword>
<dbReference type="Pfam" id="PF02130">
    <property type="entry name" value="YbeY"/>
    <property type="match status" value="1"/>
</dbReference>
<evidence type="ECO:0000256" key="3">
    <source>
        <dbReference type="ARBA" id="ARBA00022723"/>
    </source>
</evidence>
<proteinExistence type="inferred from homology"/>
<keyword evidence="7" id="KW-0690">Ribosome biogenesis</keyword>
<comment type="subcellular location">
    <subcellularLocation>
        <location evidence="7">Cytoplasm</location>
    </subcellularLocation>
</comment>
<evidence type="ECO:0000256" key="5">
    <source>
        <dbReference type="ARBA" id="ARBA00022801"/>
    </source>
</evidence>
<comment type="caution">
    <text evidence="8">The sequence shown here is derived from an EMBL/GenBank/DDBJ whole genome shotgun (WGS) entry which is preliminary data.</text>
</comment>
<keyword evidence="4 7" id="KW-0255">Endonuclease</keyword>
<reference evidence="8 9" key="1">
    <citation type="journal article" date="2016" name="Nat. Commun.">
        <title>Thousands of microbial genomes shed light on interconnected biogeochemical processes in an aquifer system.</title>
        <authorList>
            <person name="Anantharaman K."/>
            <person name="Brown C.T."/>
            <person name="Hug L.A."/>
            <person name="Sharon I."/>
            <person name="Castelle C.J."/>
            <person name="Probst A.J."/>
            <person name="Thomas B.C."/>
            <person name="Singh A."/>
            <person name="Wilkins M.J."/>
            <person name="Karaoz U."/>
            <person name="Brodie E.L."/>
            <person name="Williams K.H."/>
            <person name="Hubbard S.S."/>
            <person name="Banfield J.F."/>
        </authorList>
    </citation>
    <scope>NUCLEOTIDE SEQUENCE [LARGE SCALE GENOMIC DNA]</scope>
</reference>
<comment type="function">
    <text evidence="7">Single strand-specific metallo-endoribonuclease involved in late-stage 70S ribosome quality control and in maturation of the 3' terminus of the 16S rRNA.</text>
</comment>
<feature type="binding site" evidence="7">
    <location>
        <position position="119"/>
    </location>
    <ligand>
        <name>Zn(2+)</name>
        <dbReference type="ChEBI" id="CHEBI:29105"/>
        <note>catalytic</note>
    </ligand>
</feature>
<evidence type="ECO:0000256" key="4">
    <source>
        <dbReference type="ARBA" id="ARBA00022759"/>
    </source>
</evidence>
<name>A0A1F5ZGS8_9BACT</name>
<dbReference type="Proteomes" id="UP000177268">
    <property type="component" value="Unassembled WGS sequence"/>
</dbReference>
<evidence type="ECO:0000256" key="2">
    <source>
        <dbReference type="ARBA" id="ARBA00022722"/>
    </source>
</evidence>
<feature type="binding site" evidence="7">
    <location>
        <position position="123"/>
    </location>
    <ligand>
        <name>Zn(2+)</name>
        <dbReference type="ChEBI" id="CHEBI:29105"/>
        <note>catalytic</note>
    </ligand>
</feature>
<feature type="binding site" evidence="7">
    <location>
        <position position="129"/>
    </location>
    <ligand>
        <name>Zn(2+)</name>
        <dbReference type="ChEBI" id="CHEBI:29105"/>
        <note>catalytic</note>
    </ligand>
</feature>
<evidence type="ECO:0000256" key="7">
    <source>
        <dbReference type="HAMAP-Rule" id="MF_00009"/>
    </source>
</evidence>
<evidence type="ECO:0000313" key="8">
    <source>
        <dbReference type="EMBL" id="OGG11514.1"/>
    </source>
</evidence>
<dbReference type="GO" id="GO:0004222">
    <property type="term" value="F:metalloendopeptidase activity"/>
    <property type="evidence" value="ECO:0007669"/>
    <property type="project" value="InterPro"/>
</dbReference>
<keyword evidence="7" id="KW-0963">Cytoplasm</keyword>
<evidence type="ECO:0000256" key="6">
    <source>
        <dbReference type="ARBA" id="ARBA00022833"/>
    </source>
</evidence>
<sequence>MITVLVRTESHFPVGRNKIQKAVVDALSDTVKRDTEVSVSIVGDRQMKQLNKQYRDKDYATDVLSFGLNDPTHDGTPFVESPDGVLRLGDIVVSYPQAVEEAAAENKMVDDQIVFLVLHGLNHLLGIHHPE</sequence>
<dbReference type="EC" id="3.1.-.-" evidence="7"/>
<dbReference type="GO" id="GO:0006364">
    <property type="term" value="P:rRNA processing"/>
    <property type="evidence" value="ECO:0007669"/>
    <property type="project" value="UniProtKB-UniRule"/>
</dbReference>
<dbReference type="STRING" id="1798370.A2Z00_02690"/>
<keyword evidence="5 7" id="KW-0378">Hydrolase</keyword>
<evidence type="ECO:0000256" key="1">
    <source>
        <dbReference type="ARBA" id="ARBA00010875"/>
    </source>
</evidence>
<dbReference type="GO" id="GO:0004521">
    <property type="term" value="F:RNA endonuclease activity"/>
    <property type="evidence" value="ECO:0007669"/>
    <property type="project" value="UniProtKB-UniRule"/>
</dbReference>
<dbReference type="HAMAP" id="MF_00009">
    <property type="entry name" value="Endoribonucl_YbeY"/>
    <property type="match status" value="1"/>
</dbReference>
<protein>
    <recommendedName>
        <fullName evidence="7">Endoribonuclease YbeY</fullName>
        <ecNumber evidence="7">3.1.-.-</ecNumber>
    </recommendedName>
</protein>
<dbReference type="PANTHER" id="PTHR46986">
    <property type="entry name" value="ENDORIBONUCLEASE YBEY, CHLOROPLASTIC"/>
    <property type="match status" value="1"/>
</dbReference>
<dbReference type="InterPro" id="IPR023091">
    <property type="entry name" value="MetalPrtase_cat_dom_sf_prd"/>
</dbReference>
<comment type="similarity">
    <text evidence="1 7">Belongs to the endoribonuclease YbeY family.</text>
</comment>
<keyword evidence="3 7" id="KW-0479">Metal-binding</keyword>
<keyword evidence="6 7" id="KW-0862">Zinc</keyword>
<keyword evidence="2 7" id="KW-0540">Nuclease</keyword>
<dbReference type="EMBL" id="MFIZ01000025">
    <property type="protein sequence ID" value="OGG11514.1"/>
    <property type="molecule type" value="Genomic_DNA"/>
</dbReference>
<organism evidence="8 9">
    <name type="scientific">Candidatus Gottesmanbacteria bacterium RBG_13_45_10</name>
    <dbReference type="NCBI Taxonomy" id="1798370"/>
    <lineage>
        <taxon>Bacteria</taxon>
        <taxon>Candidatus Gottesmaniibacteriota</taxon>
    </lineage>
</organism>
<dbReference type="GO" id="GO:0008270">
    <property type="term" value="F:zinc ion binding"/>
    <property type="evidence" value="ECO:0007669"/>
    <property type="project" value="UniProtKB-UniRule"/>
</dbReference>